<dbReference type="Proteomes" id="UP000054565">
    <property type="component" value="Unassembled WGS sequence"/>
</dbReference>
<proteinExistence type="predicted"/>
<protein>
    <submittedName>
        <fullName evidence="2">Uncharacterized protein</fullName>
    </submittedName>
</protein>
<name>A0A0J6YAZ5_COCIT</name>
<accession>A0A0J6YAZ5</accession>
<dbReference type="AlphaFoldDB" id="A0A0J6YAZ5"/>
<evidence type="ECO:0000313" key="2">
    <source>
        <dbReference type="EMBL" id="KMP04219.1"/>
    </source>
</evidence>
<sequence>MVQVERRSGRVLTQRTDGFSLRWLNESSFAITAKSAQKPARSTASKAIPSEPCCTQTEPDRQPPAERFAAPGATTGGRCAQPSANQLGAGSSTASAAVRRCPIGECVGLEQFCYDPSHSQPASALDRTNVIILLATFWCQYVHRLISFIAHSIRPQAVIVNSA</sequence>
<reference evidence="3" key="1">
    <citation type="journal article" date="2010" name="Genome Res.">
        <title>Population genomic sequencing of Coccidioides fungi reveals recent hybridization and transposon control.</title>
        <authorList>
            <person name="Neafsey D.E."/>
            <person name="Barker B.M."/>
            <person name="Sharpton T.J."/>
            <person name="Stajich J.E."/>
            <person name="Park D.J."/>
            <person name="Whiston E."/>
            <person name="Hung C.-Y."/>
            <person name="McMahan C."/>
            <person name="White J."/>
            <person name="Sykes S."/>
            <person name="Heiman D."/>
            <person name="Young S."/>
            <person name="Zeng Q."/>
            <person name="Abouelleil A."/>
            <person name="Aftuck L."/>
            <person name="Bessette D."/>
            <person name="Brown A."/>
            <person name="FitzGerald M."/>
            <person name="Lui A."/>
            <person name="Macdonald J.P."/>
            <person name="Priest M."/>
            <person name="Orbach M.J."/>
            <person name="Galgiani J.N."/>
            <person name="Kirkland T.N."/>
            <person name="Cole G.T."/>
            <person name="Birren B.W."/>
            <person name="Henn M.R."/>
            <person name="Taylor J.W."/>
            <person name="Rounsley S.D."/>
        </authorList>
    </citation>
    <scope>NUCLEOTIDE SEQUENCE [LARGE SCALE GENOMIC DNA]</scope>
    <source>
        <strain evidence="3">RMSCC 2394</strain>
    </source>
</reference>
<evidence type="ECO:0000313" key="3">
    <source>
        <dbReference type="Proteomes" id="UP000054565"/>
    </source>
</evidence>
<dbReference type="EMBL" id="DS028094">
    <property type="protein sequence ID" value="KMP04219.1"/>
    <property type="molecule type" value="Genomic_DNA"/>
</dbReference>
<gene>
    <name evidence="2" type="ORF">CIRG_03911</name>
</gene>
<evidence type="ECO:0000256" key="1">
    <source>
        <dbReference type="SAM" id="MobiDB-lite"/>
    </source>
</evidence>
<feature type="region of interest" description="Disordered" evidence="1">
    <location>
        <begin position="34"/>
        <end position="85"/>
    </location>
</feature>
<organism evidence="2 3">
    <name type="scientific">Coccidioides immitis RMSCC 2394</name>
    <dbReference type="NCBI Taxonomy" id="404692"/>
    <lineage>
        <taxon>Eukaryota</taxon>
        <taxon>Fungi</taxon>
        <taxon>Dikarya</taxon>
        <taxon>Ascomycota</taxon>
        <taxon>Pezizomycotina</taxon>
        <taxon>Eurotiomycetes</taxon>
        <taxon>Eurotiomycetidae</taxon>
        <taxon>Onygenales</taxon>
        <taxon>Onygenaceae</taxon>
        <taxon>Coccidioides</taxon>
    </lineage>
</organism>